<proteinExistence type="predicted"/>
<evidence type="ECO:0000313" key="1">
    <source>
        <dbReference type="EMBL" id="SUZ93342.1"/>
    </source>
</evidence>
<dbReference type="EMBL" id="UINC01002138">
    <property type="protein sequence ID" value="SUZ93342.1"/>
    <property type="molecule type" value="Genomic_DNA"/>
</dbReference>
<accession>A0A381RNA6</accession>
<organism evidence="1">
    <name type="scientific">marine metagenome</name>
    <dbReference type="NCBI Taxonomy" id="408172"/>
    <lineage>
        <taxon>unclassified sequences</taxon>
        <taxon>metagenomes</taxon>
        <taxon>ecological metagenomes</taxon>
    </lineage>
</organism>
<reference evidence="1" key="1">
    <citation type="submission" date="2018-05" db="EMBL/GenBank/DDBJ databases">
        <authorList>
            <person name="Lanie J.A."/>
            <person name="Ng W.-L."/>
            <person name="Kazmierczak K.M."/>
            <person name="Andrzejewski T.M."/>
            <person name="Davidsen T.M."/>
            <person name="Wayne K.J."/>
            <person name="Tettelin H."/>
            <person name="Glass J.I."/>
            <person name="Rusch D."/>
            <person name="Podicherti R."/>
            <person name="Tsui H.-C.T."/>
            <person name="Winkler M.E."/>
        </authorList>
    </citation>
    <scope>NUCLEOTIDE SEQUENCE</scope>
</reference>
<dbReference type="AlphaFoldDB" id="A0A381RNA6"/>
<sequence>MSRCRSCGDECGSSCCDICRIVAPHISGQNPEWITDEATVHQVTEELGHPGPCGSVTMEAQHAGGFEVKAVIQPNRIWSAVRKLHSPEIGWSVNQMPEHADIGGVRSQLPIWEIDEEDCDIIESGLVTGVDQNRIRKLQIGGTLPDGSHLCWIDGSFYIEGIPLKLPYRGLSKLLKRKRGVGSVNWKLLLLSVSMASTSDSTIGRRRGRRDMRSRRGGVHPVAMMLMNGASEPPEMLADRIHRFMRLRGFNFDFAGAYGDWGKYDSQWFEDTSWMMSWESVGRIGPREASRLLVPQTLCINNGKLQLRVRRDHGWRKLEVESHPEVWAKLATWALHPTNSRPHKRLRCLQQRLFANSDSVGVLSKEDKKGIGYLRGIVSGNSNVVIDRKHRWFEVTGSSGCRYRVVPEIRGALKRFTVSGIGHVSGHRREEEIPEGYEFDPRHWGRHRTQDICIDELPELRRLVLGDALGTTILALLDDTQSQQFIHTVAGYIRDATPRETDPAVAVLRQAEDLRFRLRNNLAENRTRRYTELFPQLWSVLLRCPLAERLEFTAMSPLRPNLTFDGCETEFSTAGMLERRVIYMMLGASGWTRERSEEEVRGFQRVYIRTGTGPQRLASLVEEFAALLESELSVNERVRLVANPAWAYFERDNPGICALLPGTNQRLG</sequence>
<protein>
    <submittedName>
        <fullName evidence="1">Uncharacterized protein</fullName>
    </submittedName>
</protein>
<gene>
    <name evidence="1" type="ORF">METZ01_LOCUS46196</name>
</gene>
<name>A0A381RNA6_9ZZZZ</name>